<dbReference type="InterPro" id="IPR002401">
    <property type="entry name" value="Cyt_P450_E_grp-I"/>
</dbReference>
<dbReference type="STRING" id="52838.A0A4S8JM68"/>
<evidence type="ECO:0000256" key="10">
    <source>
        <dbReference type="SAM" id="Phobius"/>
    </source>
</evidence>
<evidence type="ECO:0000313" key="12">
    <source>
        <dbReference type="Proteomes" id="UP000317650"/>
    </source>
</evidence>
<keyword evidence="3 8" id="KW-0349">Heme</keyword>
<evidence type="ECO:0000256" key="9">
    <source>
        <dbReference type="RuleBase" id="RU000461"/>
    </source>
</evidence>
<dbReference type="GO" id="GO:0005506">
    <property type="term" value="F:iron ion binding"/>
    <property type="evidence" value="ECO:0007669"/>
    <property type="project" value="InterPro"/>
</dbReference>
<dbReference type="InterPro" id="IPR036396">
    <property type="entry name" value="Cyt_P450_sf"/>
</dbReference>
<evidence type="ECO:0000313" key="11">
    <source>
        <dbReference type="EMBL" id="THU63190.1"/>
    </source>
</evidence>
<evidence type="ECO:0000256" key="8">
    <source>
        <dbReference type="PIRSR" id="PIRSR602401-1"/>
    </source>
</evidence>
<dbReference type="EMBL" id="PYDT01000004">
    <property type="protein sequence ID" value="THU63190.1"/>
    <property type="molecule type" value="Genomic_DNA"/>
</dbReference>
<feature type="binding site" description="axial binding residue" evidence="8">
    <location>
        <position position="456"/>
    </location>
    <ligand>
        <name>heme</name>
        <dbReference type="ChEBI" id="CHEBI:30413"/>
    </ligand>
    <ligandPart>
        <name>Fe</name>
        <dbReference type="ChEBI" id="CHEBI:18248"/>
    </ligandPart>
</feature>
<sequence>MGSAGESGWVVSLSLAAKAGELSADPSRLLALAVVVAVCWLATLLLHWAFPGGPAWGRYWWSRRRPWGIGGVIPGPRGLPVVGSMGLMSGLAHRKLAAAADAIPGARRLMALSLGDTRVVVTCDPVVARDILNCSEFADRPAKESAYGLMFHRAIGFAPYGAYWRTLRRTAATHLFSPKQISAFGRHRAEIAAQMVRALNGLPSQPVQVRKIVKRASLNHVMWFVFGKKYGLEQDTEESKELRSLVEEGYELLGKLNWSDHLPVLAGLDLQRVRSGCNGIVRRVERFVTRIIEEHRVGHGRAAEAATGDFVDVLLSLQEWVLARLVMHGEVQARLQAELDAVVGRNGTVTGPEAIPALPYLQAVIKETLRMHPPGPLLSWARLATSDALVSGGYFVPAGTTAMVNMWAIARDPAVWPDPLRFDPDRFIGPGGHAAEFPVMGSDLRLAPFGSGRRSCPGKGLAMATVELWVAALAHEFEWRAPSDDAAEGGVVDLSEVLRLSCEMAAPLTVRLRRRRRGLA</sequence>
<evidence type="ECO:0000256" key="1">
    <source>
        <dbReference type="ARBA" id="ARBA00001971"/>
    </source>
</evidence>
<dbReference type="Gene3D" id="1.10.630.10">
    <property type="entry name" value="Cytochrome P450"/>
    <property type="match status" value="2"/>
</dbReference>
<dbReference type="GO" id="GO:0020037">
    <property type="term" value="F:heme binding"/>
    <property type="evidence" value="ECO:0007669"/>
    <property type="project" value="InterPro"/>
</dbReference>
<evidence type="ECO:0000256" key="7">
    <source>
        <dbReference type="ARBA" id="ARBA00023033"/>
    </source>
</evidence>
<dbReference type="PANTHER" id="PTHR47946">
    <property type="entry name" value="CYTOCHROME P450 78A7-RELATED"/>
    <property type="match status" value="1"/>
</dbReference>
<dbReference type="PANTHER" id="PTHR47946:SF23">
    <property type="entry name" value="CYTOCHROME P450 78A9"/>
    <property type="match status" value="1"/>
</dbReference>
<keyword evidence="10" id="KW-0812">Transmembrane</keyword>
<dbReference type="AlphaFoldDB" id="A0A4S8JM68"/>
<evidence type="ECO:0000256" key="2">
    <source>
        <dbReference type="ARBA" id="ARBA00010617"/>
    </source>
</evidence>
<feature type="transmembrane region" description="Helical" evidence="10">
    <location>
        <begin position="29"/>
        <end position="50"/>
    </location>
</feature>
<dbReference type="InterPro" id="IPR017972">
    <property type="entry name" value="Cyt_P450_CS"/>
</dbReference>
<accession>A0A4S8JM68</accession>
<dbReference type="PROSITE" id="PS00086">
    <property type="entry name" value="CYTOCHROME_P450"/>
    <property type="match status" value="1"/>
</dbReference>
<dbReference type="SUPFAM" id="SSF48264">
    <property type="entry name" value="Cytochrome P450"/>
    <property type="match status" value="1"/>
</dbReference>
<dbReference type="PRINTS" id="PR00385">
    <property type="entry name" value="P450"/>
</dbReference>
<keyword evidence="10" id="KW-0472">Membrane</keyword>
<keyword evidence="6 8" id="KW-0408">Iron</keyword>
<keyword evidence="10" id="KW-1133">Transmembrane helix</keyword>
<keyword evidence="12" id="KW-1185">Reference proteome</keyword>
<dbReference type="GO" id="GO:0016705">
    <property type="term" value="F:oxidoreductase activity, acting on paired donors, with incorporation or reduction of molecular oxygen"/>
    <property type="evidence" value="ECO:0007669"/>
    <property type="project" value="InterPro"/>
</dbReference>
<evidence type="ECO:0000256" key="6">
    <source>
        <dbReference type="ARBA" id="ARBA00023004"/>
    </source>
</evidence>
<name>A0A4S8JM68_MUSBA</name>
<dbReference type="Proteomes" id="UP000317650">
    <property type="component" value="Chromosome 1"/>
</dbReference>
<keyword evidence="4 8" id="KW-0479">Metal-binding</keyword>
<keyword evidence="5 9" id="KW-0560">Oxidoreductase</keyword>
<comment type="similarity">
    <text evidence="2 9">Belongs to the cytochrome P450 family.</text>
</comment>
<dbReference type="PRINTS" id="PR00463">
    <property type="entry name" value="EP450I"/>
</dbReference>
<proteinExistence type="inferred from homology"/>
<evidence type="ECO:0000256" key="4">
    <source>
        <dbReference type="ARBA" id="ARBA00022723"/>
    </source>
</evidence>
<reference evidence="11 12" key="1">
    <citation type="journal article" date="2019" name="Nat. Plants">
        <title>Genome sequencing of Musa balbisiana reveals subgenome evolution and function divergence in polyploid bananas.</title>
        <authorList>
            <person name="Yao X."/>
        </authorList>
    </citation>
    <scope>NUCLEOTIDE SEQUENCE [LARGE SCALE GENOMIC DNA]</scope>
    <source>
        <strain evidence="12">cv. DH-PKW</strain>
        <tissue evidence="11">Leaves</tissue>
    </source>
</reference>
<dbReference type="Pfam" id="PF00067">
    <property type="entry name" value="p450"/>
    <property type="match status" value="2"/>
</dbReference>
<protein>
    <submittedName>
        <fullName evidence="11">Uncharacterized protein</fullName>
    </submittedName>
</protein>
<keyword evidence="7 9" id="KW-0503">Monooxygenase</keyword>
<organism evidence="11 12">
    <name type="scientific">Musa balbisiana</name>
    <name type="common">Banana</name>
    <dbReference type="NCBI Taxonomy" id="52838"/>
    <lineage>
        <taxon>Eukaryota</taxon>
        <taxon>Viridiplantae</taxon>
        <taxon>Streptophyta</taxon>
        <taxon>Embryophyta</taxon>
        <taxon>Tracheophyta</taxon>
        <taxon>Spermatophyta</taxon>
        <taxon>Magnoliopsida</taxon>
        <taxon>Liliopsida</taxon>
        <taxon>Zingiberales</taxon>
        <taxon>Musaceae</taxon>
        <taxon>Musa</taxon>
    </lineage>
</organism>
<evidence type="ECO:0000256" key="5">
    <source>
        <dbReference type="ARBA" id="ARBA00023002"/>
    </source>
</evidence>
<comment type="caution">
    <text evidence="11">The sequence shown here is derived from an EMBL/GenBank/DDBJ whole genome shotgun (WGS) entry which is preliminary data.</text>
</comment>
<comment type="cofactor">
    <cofactor evidence="1 8">
        <name>heme</name>
        <dbReference type="ChEBI" id="CHEBI:30413"/>
    </cofactor>
</comment>
<gene>
    <name evidence="11" type="ORF">C4D60_Mb01t13100</name>
</gene>
<dbReference type="InterPro" id="IPR001128">
    <property type="entry name" value="Cyt_P450"/>
</dbReference>
<dbReference type="InterPro" id="IPR051996">
    <property type="entry name" value="Cytochrome_P450_78A"/>
</dbReference>
<dbReference type="GO" id="GO:0004497">
    <property type="term" value="F:monooxygenase activity"/>
    <property type="evidence" value="ECO:0007669"/>
    <property type="project" value="UniProtKB-KW"/>
</dbReference>
<evidence type="ECO:0000256" key="3">
    <source>
        <dbReference type="ARBA" id="ARBA00022617"/>
    </source>
</evidence>